<dbReference type="Pfam" id="PF13466">
    <property type="entry name" value="STAS_2"/>
    <property type="match status" value="1"/>
</dbReference>
<evidence type="ECO:0000259" key="1">
    <source>
        <dbReference type="PROSITE" id="PS50801"/>
    </source>
</evidence>
<dbReference type="Gene3D" id="3.30.750.24">
    <property type="entry name" value="STAS domain"/>
    <property type="match status" value="1"/>
</dbReference>
<proteinExistence type="predicted"/>
<name>A0ABP7HTU4_9ACTN</name>
<protein>
    <recommendedName>
        <fullName evidence="1">STAS domain-containing protein</fullName>
    </recommendedName>
</protein>
<dbReference type="InterPro" id="IPR002645">
    <property type="entry name" value="STAS_dom"/>
</dbReference>
<organism evidence="2 3">
    <name type="scientific">Nocardioides panacisoli</name>
    <dbReference type="NCBI Taxonomy" id="627624"/>
    <lineage>
        <taxon>Bacteria</taxon>
        <taxon>Bacillati</taxon>
        <taxon>Actinomycetota</taxon>
        <taxon>Actinomycetes</taxon>
        <taxon>Propionibacteriales</taxon>
        <taxon>Nocardioidaceae</taxon>
        <taxon>Nocardioides</taxon>
    </lineage>
</organism>
<sequence length="116" mass="12017">MSTVAQHPAPGSPELGIRLHFDPASPRVCVFGELDLGSAHLLADALDSIGATARGAMFVVLDVEGVTFCDLAGLRAIEACAVSLERIGKRLMIQHPPRSMAKLISITGVAAAIPCG</sequence>
<dbReference type="InterPro" id="IPR036513">
    <property type="entry name" value="STAS_dom_sf"/>
</dbReference>
<feature type="domain" description="STAS" evidence="1">
    <location>
        <begin position="32"/>
        <end position="116"/>
    </location>
</feature>
<accession>A0ABP7HTU4</accession>
<dbReference type="SUPFAM" id="SSF52091">
    <property type="entry name" value="SpoIIaa-like"/>
    <property type="match status" value="1"/>
</dbReference>
<evidence type="ECO:0000313" key="3">
    <source>
        <dbReference type="Proteomes" id="UP001501821"/>
    </source>
</evidence>
<comment type="caution">
    <text evidence="2">The sequence shown here is derived from an EMBL/GenBank/DDBJ whole genome shotgun (WGS) entry which is preliminary data.</text>
</comment>
<dbReference type="EMBL" id="BAABAH010000001">
    <property type="protein sequence ID" value="GAA3801906.1"/>
    <property type="molecule type" value="Genomic_DNA"/>
</dbReference>
<gene>
    <name evidence="2" type="ORF">GCM10022242_01170</name>
</gene>
<dbReference type="Proteomes" id="UP001501821">
    <property type="component" value="Unassembled WGS sequence"/>
</dbReference>
<dbReference type="InterPro" id="IPR058548">
    <property type="entry name" value="MlaB-like_STAS"/>
</dbReference>
<dbReference type="PROSITE" id="PS50801">
    <property type="entry name" value="STAS"/>
    <property type="match status" value="1"/>
</dbReference>
<keyword evidence="3" id="KW-1185">Reference proteome</keyword>
<evidence type="ECO:0000313" key="2">
    <source>
        <dbReference type="EMBL" id="GAA3801906.1"/>
    </source>
</evidence>
<reference evidence="3" key="1">
    <citation type="journal article" date="2019" name="Int. J. Syst. Evol. Microbiol.">
        <title>The Global Catalogue of Microorganisms (GCM) 10K type strain sequencing project: providing services to taxonomists for standard genome sequencing and annotation.</title>
        <authorList>
            <consortium name="The Broad Institute Genomics Platform"/>
            <consortium name="The Broad Institute Genome Sequencing Center for Infectious Disease"/>
            <person name="Wu L."/>
            <person name="Ma J."/>
        </authorList>
    </citation>
    <scope>NUCLEOTIDE SEQUENCE [LARGE SCALE GENOMIC DNA]</scope>
    <source>
        <strain evidence="3">JCM 16953</strain>
    </source>
</reference>
<dbReference type="CDD" id="cd07043">
    <property type="entry name" value="STAS_anti-anti-sigma_factors"/>
    <property type="match status" value="1"/>
</dbReference>
<dbReference type="RefSeq" id="WP_344771815.1">
    <property type="nucleotide sequence ID" value="NZ_BAABAH010000001.1"/>
</dbReference>